<dbReference type="PANTHER" id="PTHR22932">
    <property type="entry name" value="TELOMERASE-BINDING PROTEIN P23 HSP90 CO-CHAPERONE"/>
    <property type="match status" value="1"/>
</dbReference>
<comment type="subcellular location">
    <subcellularLocation>
        <location evidence="2">Cytoplasm</location>
    </subcellularLocation>
    <subcellularLocation>
        <location evidence="2">Nucleus</location>
    </subcellularLocation>
</comment>
<dbReference type="InterPro" id="IPR008978">
    <property type="entry name" value="HSP20-like_chaperone"/>
</dbReference>
<dbReference type="EMBL" id="JARPOI010000001">
    <property type="protein sequence ID" value="KAJ9190493.1"/>
    <property type="molecule type" value="Genomic_DNA"/>
</dbReference>
<evidence type="ECO:0000259" key="3">
    <source>
        <dbReference type="PROSITE" id="PS51203"/>
    </source>
</evidence>
<dbReference type="PROSITE" id="PS51203">
    <property type="entry name" value="CS"/>
    <property type="match status" value="1"/>
</dbReference>
<comment type="function">
    <text evidence="2">Acts as a co-chaperone for HSP90.</text>
</comment>
<evidence type="ECO:0000313" key="4">
    <source>
        <dbReference type="EMBL" id="KAJ9190493.1"/>
    </source>
</evidence>
<protein>
    <recommendedName>
        <fullName evidence="2">Co-chaperone protein p23</fullName>
    </recommendedName>
</protein>
<keyword evidence="2" id="KW-0143">Chaperone</keyword>
<keyword evidence="2" id="KW-0539">Nucleus</keyword>
<evidence type="ECO:0000256" key="2">
    <source>
        <dbReference type="RuleBase" id="RU369032"/>
    </source>
</evidence>
<proteinExistence type="inferred from homology"/>
<reference evidence="4" key="1">
    <citation type="journal article" date="2023" name="Plant Biotechnol. J.">
        <title>Chromosome-level wild Hevea brasiliensis genome provides new tools for genomic-assisted breeding and valuable loci to elevate rubber yield.</title>
        <authorList>
            <person name="Cheng H."/>
            <person name="Song X."/>
            <person name="Hu Y."/>
            <person name="Wu T."/>
            <person name="Yang Q."/>
            <person name="An Z."/>
            <person name="Feng S."/>
            <person name="Deng Z."/>
            <person name="Wu W."/>
            <person name="Zeng X."/>
            <person name="Tu M."/>
            <person name="Wang X."/>
            <person name="Huang H."/>
        </authorList>
    </citation>
    <scope>NUCLEOTIDE SEQUENCE</scope>
    <source>
        <strain evidence="4">MT/VB/25A 57/8</strain>
    </source>
</reference>
<organism evidence="4 5">
    <name type="scientific">Hevea brasiliensis</name>
    <name type="common">Para rubber tree</name>
    <name type="synonym">Siphonia brasiliensis</name>
    <dbReference type="NCBI Taxonomy" id="3981"/>
    <lineage>
        <taxon>Eukaryota</taxon>
        <taxon>Viridiplantae</taxon>
        <taxon>Streptophyta</taxon>
        <taxon>Embryophyta</taxon>
        <taxon>Tracheophyta</taxon>
        <taxon>Spermatophyta</taxon>
        <taxon>Magnoliopsida</taxon>
        <taxon>eudicotyledons</taxon>
        <taxon>Gunneridae</taxon>
        <taxon>Pentapetalae</taxon>
        <taxon>rosids</taxon>
        <taxon>fabids</taxon>
        <taxon>Malpighiales</taxon>
        <taxon>Euphorbiaceae</taxon>
        <taxon>Crotonoideae</taxon>
        <taxon>Micrandreae</taxon>
        <taxon>Hevea</taxon>
    </lineage>
</organism>
<dbReference type="Gene3D" id="2.60.40.790">
    <property type="match status" value="1"/>
</dbReference>
<gene>
    <name evidence="4" type="ORF">P3X46_001688</name>
</gene>
<dbReference type="InterPro" id="IPR045250">
    <property type="entry name" value="p23-like"/>
</dbReference>
<name>A0ABQ9NH35_HEVBR</name>
<dbReference type="InterPro" id="IPR007052">
    <property type="entry name" value="CS_dom"/>
</dbReference>
<sequence>MSRHAFVKWAQRSDKIYITVELPDAKDVKLKLEPEGKFSSSAIKDDALTRLSLNFLIKVNVEKVEQKWWSWLVKQERKPPVFLKVDWDKWADEGDENDGGSLNFDNMDFSLTIFSEAAKIKEAKVVKKPKKGMMQNLVHQLPRRLTLDCLGR</sequence>
<dbReference type="PANTHER" id="PTHR22932:SF11">
    <property type="entry name" value="CO-CHAPERONE PROTEIN P23"/>
    <property type="match status" value="1"/>
</dbReference>
<evidence type="ECO:0000256" key="1">
    <source>
        <dbReference type="ARBA" id="ARBA00025733"/>
    </source>
</evidence>
<keyword evidence="2" id="KW-0963">Cytoplasm</keyword>
<dbReference type="Proteomes" id="UP001174677">
    <property type="component" value="Chromosome 1"/>
</dbReference>
<evidence type="ECO:0000313" key="5">
    <source>
        <dbReference type="Proteomes" id="UP001174677"/>
    </source>
</evidence>
<feature type="domain" description="CS" evidence="3">
    <location>
        <begin position="2"/>
        <end position="103"/>
    </location>
</feature>
<comment type="caution">
    <text evidence="4">The sequence shown here is derived from an EMBL/GenBank/DDBJ whole genome shotgun (WGS) entry which is preliminary data.</text>
</comment>
<comment type="similarity">
    <text evidence="1 2">Belongs to the p23/wos2 family.</text>
</comment>
<keyword evidence="5" id="KW-1185">Reference proteome</keyword>
<comment type="subunit">
    <text evidence="2">Interacts with HSP90 in an ATP-dependent manner.</text>
</comment>
<dbReference type="Pfam" id="PF04969">
    <property type="entry name" value="CS"/>
    <property type="match status" value="1"/>
</dbReference>
<accession>A0ABQ9NH35</accession>
<dbReference type="SUPFAM" id="SSF49764">
    <property type="entry name" value="HSP20-like chaperones"/>
    <property type="match status" value="1"/>
</dbReference>